<evidence type="ECO:0000256" key="1">
    <source>
        <dbReference type="SAM" id="MobiDB-lite"/>
    </source>
</evidence>
<dbReference type="Proteomes" id="UP000077154">
    <property type="component" value="Unassembled WGS sequence"/>
</dbReference>
<feature type="region of interest" description="Disordered" evidence="1">
    <location>
        <begin position="1"/>
        <end position="110"/>
    </location>
</feature>
<accession>A0A177A3N4</accession>
<feature type="compositionally biased region" description="Acidic residues" evidence="1">
    <location>
        <begin position="56"/>
        <end position="65"/>
    </location>
</feature>
<dbReference type="GeneID" id="36290134"/>
<dbReference type="RefSeq" id="XP_024322070.1">
    <property type="nucleotide sequence ID" value="XM_024470663.1"/>
</dbReference>
<dbReference type="EMBL" id="KV441402">
    <property type="protein sequence ID" value="OAF56778.1"/>
    <property type="molecule type" value="Genomic_DNA"/>
</dbReference>
<feature type="compositionally biased region" description="Acidic residues" evidence="1">
    <location>
        <begin position="86"/>
        <end position="104"/>
    </location>
</feature>
<protein>
    <submittedName>
        <fullName evidence="2">Uncharacterized protein</fullName>
    </submittedName>
</protein>
<evidence type="ECO:0000313" key="2">
    <source>
        <dbReference type="EMBL" id="OAF56778.1"/>
    </source>
</evidence>
<sequence>MPLKLRAWGRVPVPDANDSASPERDSGSSDDEGPAQGASFTPVNRNLWKRKRTQQETDDTDEGPDDLPPAYETPDATYSPTKHETDEESENGDDVSNEDGDDEDKGVTPDEYISDFRKAWIKLSPEDKALYDQDELDFLVLLSMDPDHIYTSDKIQTSLDSPVTERGLRLVIACRSGQFKTGMKVSPHIKYNALLDHNEEGYEPFSAPEFSTVTDKERSAALGHFVKNEAAPVNLLSELVKDVTAATISPSAVDVATPVPVHVQEPTLPELISPLDPRLLSTQTENEGAAMGP</sequence>
<proteinExistence type="predicted"/>
<gene>
    <name evidence="2" type="ORF">VC83_07084</name>
</gene>
<reference evidence="2" key="1">
    <citation type="submission" date="2016-03" db="EMBL/GenBank/DDBJ databases">
        <title>Updated assembly of Pseudogymnoascus destructans, the fungus causing white-nose syndrome of bats.</title>
        <authorList>
            <person name="Palmer J.M."/>
            <person name="Drees K.P."/>
            <person name="Foster J.T."/>
            <person name="Lindner D.L."/>
        </authorList>
    </citation>
    <scope>NUCLEOTIDE SEQUENCE [LARGE SCALE GENOMIC DNA]</scope>
    <source>
        <strain evidence="2">20631-21</strain>
    </source>
</reference>
<dbReference type="VEuPathDB" id="FungiDB:GMDG_01518"/>
<dbReference type="AlphaFoldDB" id="A0A177A3N4"/>
<name>A0A177A3N4_9PEZI</name>
<organism evidence="2">
    <name type="scientific">Pseudogymnoascus destructans</name>
    <dbReference type="NCBI Taxonomy" id="655981"/>
    <lineage>
        <taxon>Eukaryota</taxon>
        <taxon>Fungi</taxon>
        <taxon>Dikarya</taxon>
        <taxon>Ascomycota</taxon>
        <taxon>Pezizomycotina</taxon>
        <taxon>Leotiomycetes</taxon>
        <taxon>Thelebolales</taxon>
        <taxon>Thelebolaceae</taxon>
        <taxon>Pseudogymnoascus</taxon>
    </lineage>
</organism>